<evidence type="ECO:0000313" key="2">
    <source>
        <dbReference type="EMBL" id="MBS1011533.1"/>
    </source>
</evidence>
<feature type="region of interest" description="Disordered" evidence="1">
    <location>
        <begin position="134"/>
        <end position="153"/>
    </location>
</feature>
<dbReference type="Gene3D" id="1.20.5.320">
    <property type="entry name" value="6-Phosphogluconate Dehydrogenase, domain 3"/>
    <property type="match status" value="1"/>
</dbReference>
<protein>
    <submittedName>
        <fullName evidence="2">Uncharacterized protein</fullName>
    </submittedName>
</protein>
<dbReference type="PANTHER" id="PTHR24023:SF1082">
    <property type="entry name" value="COLLAGEN TRIPLE HELIX REPEAT"/>
    <property type="match status" value="1"/>
</dbReference>
<proteinExistence type="predicted"/>
<dbReference type="InterPro" id="IPR014918">
    <property type="entry name" value="Phage_tail_3"/>
</dbReference>
<dbReference type="InterPro" id="IPR050149">
    <property type="entry name" value="Collagen_superfamily"/>
</dbReference>
<comment type="caution">
    <text evidence="2">The sequence shown here is derived from an EMBL/GenBank/DDBJ whole genome shotgun (WGS) entry which is preliminary data.</text>
</comment>
<dbReference type="GO" id="GO:0031012">
    <property type="term" value="C:extracellular matrix"/>
    <property type="evidence" value="ECO:0007669"/>
    <property type="project" value="TreeGrafter"/>
</dbReference>
<accession>A0AA41ERG7</accession>
<dbReference type="GO" id="GO:0030020">
    <property type="term" value="F:extracellular matrix structural constituent conferring tensile strength"/>
    <property type="evidence" value="ECO:0007669"/>
    <property type="project" value="TreeGrafter"/>
</dbReference>
<dbReference type="GO" id="GO:0030198">
    <property type="term" value="P:extracellular matrix organization"/>
    <property type="evidence" value="ECO:0007669"/>
    <property type="project" value="TreeGrafter"/>
</dbReference>
<evidence type="ECO:0000313" key="3">
    <source>
        <dbReference type="Proteomes" id="UP000676478"/>
    </source>
</evidence>
<organism evidence="2 3">
    <name type="scientific">Levilactobacillus brevis</name>
    <name type="common">Lactobacillus brevis</name>
    <dbReference type="NCBI Taxonomy" id="1580"/>
    <lineage>
        <taxon>Bacteria</taxon>
        <taxon>Bacillati</taxon>
        <taxon>Bacillota</taxon>
        <taxon>Bacilli</taxon>
        <taxon>Lactobacillales</taxon>
        <taxon>Lactobacillaceae</taxon>
        <taxon>Levilactobacillus</taxon>
    </lineage>
</organism>
<dbReference type="Gene3D" id="4.10.410.40">
    <property type="match status" value="1"/>
</dbReference>
<evidence type="ECO:0000256" key="1">
    <source>
        <dbReference type="SAM" id="MobiDB-lite"/>
    </source>
</evidence>
<dbReference type="Pfam" id="PF08813">
    <property type="entry name" value="Phage_tail_3"/>
    <property type="match status" value="1"/>
</dbReference>
<dbReference type="EMBL" id="JAERKF010000017">
    <property type="protein sequence ID" value="MBS1011533.1"/>
    <property type="molecule type" value="Genomic_DNA"/>
</dbReference>
<dbReference type="RefSeq" id="WP_211756783.1">
    <property type="nucleotide sequence ID" value="NZ_JAERKF010000017.1"/>
</dbReference>
<reference evidence="2" key="2">
    <citation type="submission" date="2022-09" db="EMBL/GenBank/DDBJ databases">
        <title>Genome-inferred correspondence between phylogeny and metabolic traits in the wild Drosophila gut microbiome.</title>
        <authorList>
            <person name="Bueno E."/>
            <person name="Blow F."/>
            <person name="Douglas A.E."/>
        </authorList>
    </citation>
    <scope>NUCLEOTIDE SEQUENCE</scope>
    <source>
        <strain evidence="2">Dm-2019-70</strain>
    </source>
</reference>
<dbReference type="PANTHER" id="PTHR24023">
    <property type="entry name" value="COLLAGEN ALPHA"/>
    <property type="match status" value="1"/>
</dbReference>
<gene>
    <name evidence="2" type="ORF">JK167_11945</name>
</gene>
<dbReference type="AlphaFoldDB" id="A0AA41ERG7"/>
<reference evidence="2" key="1">
    <citation type="submission" date="2020-12" db="EMBL/GenBank/DDBJ databases">
        <authorList>
            <person name="Mcmullen J.G."/>
        </authorList>
    </citation>
    <scope>NUCLEOTIDE SEQUENCE</scope>
    <source>
        <strain evidence="2">Dm-2019-70</strain>
    </source>
</reference>
<feature type="region of interest" description="Disordered" evidence="1">
    <location>
        <begin position="345"/>
        <end position="370"/>
    </location>
</feature>
<feature type="region of interest" description="Disordered" evidence="1">
    <location>
        <begin position="278"/>
        <end position="317"/>
    </location>
</feature>
<dbReference type="Proteomes" id="UP000676478">
    <property type="component" value="Unassembled WGS sequence"/>
</dbReference>
<name>A0AA41ERG7_LEVBR</name>
<sequence>MTSSANGLVGTGTRLFMAEHGDLAFQEVANVKTTPEVGPTAQQLEITNLDDDNQRYVSGLGAISALTFTVIYKGPDWNKIYQKSGDKVAYDWKLVYPDGMYITFTGAVEIQLEPIDINTAATFNLTITPDNVPQFHKSNSTTDNAGNGDDSGGGGNGMSYRPMFVKSFDNVADMNAFDNSDDVLDQGDFVLISSNDGDNGKVYFYNGNGFTYFASIIGPQGATGDKGDPGTDIKMMGAIDILPALGQEGQCYFVGTTLYSWSSDKWINIGDFQGAKGAKGDKGDVGSQGQQGIQGPKGDTGQGLEIKGKVDTTSQLPATASEGDGYLVAEELYIWTDNAWKDCGQIQGPAGKDGKDGAIGPQGPAGNDGTAKYEELADNTDLFSLVVNDELAHYYLCSSNASAKTLKNCPVATAFSLQLSPANVTQSIATNNVPEWAYTQMLLQPFNSSTIWIASTNSDGDGNISNTSWVQVANMSDVTTAVSAATANMVSNVKGDTSWENIDGFKKFVHKPTDSEGYQFMTSADVNGAINPLEQKISDTGWQQLVSKDSSSAAFDSNSYYRIVNGVLYVHGTISVLNTSNLRYQLWDMPTGWSISDKAGTQTIYPDSTAQNNYVQLNTGGLLVYEDKTGYRTDFRFVSPVDKA</sequence>
<dbReference type="GO" id="GO:0005615">
    <property type="term" value="C:extracellular space"/>
    <property type="evidence" value="ECO:0007669"/>
    <property type="project" value="TreeGrafter"/>
</dbReference>